<evidence type="ECO:0000313" key="4">
    <source>
        <dbReference type="Proteomes" id="UP001180087"/>
    </source>
</evidence>
<dbReference type="InterPro" id="IPR043128">
    <property type="entry name" value="Rev_trsase/Diguanyl_cyclase"/>
</dbReference>
<dbReference type="Pfam" id="PF00990">
    <property type="entry name" value="GGDEF"/>
    <property type="match status" value="1"/>
</dbReference>
<dbReference type="EMBL" id="CP129113">
    <property type="protein sequence ID" value="WLV24580.1"/>
    <property type="molecule type" value="Genomic_DNA"/>
</dbReference>
<dbReference type="PANTHER" id="PTHR45138">
    <property type="entry name" value="REGULATORY COMPONENTS OF SENSORY TRANSDUCTION SYSTEM"/>
    <property type="match status" value="1"/>
</dbReference>
<sequence>MNSPLYPHLIMIDLSGIISFILAVYVFLMRKKFNGATFFIILSSCIAVYSVGHVFELLSNQMPEMLFWIKVQYAALPFIPPLILIQVIRHFGLFQSISRNSYQLLFVVPLLTTLACWTNNYHHLLHRTVAMDKTYILSLFLFTPGPWYAMHAAYSVTCMIVALCLLVWRGLTIRKTYRKQIFLFVIAIVLPMAVYTMYLTGQLRYPIEPIPITLGVSTLLVFWGMFSSRLFELVPLAKERVFQSMPDGVVVIDANNRIVDFNTSACDILTHLEEGAIGHDFRSYWCSYKLMDSEPVHQNFEWHEQIVSKYFQVLIVPLFQNKHYVGKTITMRDITTQKLMEEELKRLAYTDVLTNISNRAYLLKKSETQLNLIKENGGNFSCILFDIDHFKDINDTYGHEKGDEALIHIVETIRSELTPDMIFGRYGGEEFVVSLPGTDLEEASKYAELLRKAIESSPLEMDDLIIRLTASFGVAALDGQTSTMKELLRKADQALYAVKAGGRNAVFLAVDNTIWHYDPAEEMNKNIEKTPVPERF</sequence>
<dbReference type="NCBIfam" id="TIGR00254">
    <property type="entry name" value="GGDEF"/>
    <property type="match status" value="1"/>
</dbReference>
<dbReference type="CDD" id="cd01949">
    <property type="entry name" value="GGDEF"/>
    <property type="match status" value="1"/>
</dbReference>
<dbReference type="Proteomes" id="UP001180087">
    <property type="component" value="Chromosome"/>
</dbReference>
<dbReference type="SUPFAM" id="SSF55073">
    <property type="entry name" value="Nucleotide cyclase"/>
    <property type="match status" value="1"/>
</dbReference>
<dbReference type="SUPFAM" id="SSF55785">
    <property type="entry name" value="PYP-like sensor domain (PAS domain)"/>
    <property type="match status" value="1"/>
</dbReference>
<dbReference type="InterPro" id="IPR000160">
    <property type="entry name" value="GGDEF_dom"/>
</dbReference>
<dbReference type="Gene3D" id="3.30.70.270">
    <property type="match status" value="1"/>
</dbReference>
<evidence type="ECO:0000256" key="1">
    <source>
        <dbReference type="SAM" id="Phobius"/>
    </source>
</evidence>
<dbReference type="Pfam" id="PF13188">
    <property type="entry name" value="PAS_8"/>
    <property type="match status" value="1"/>
</dbReference>
<feature type="transmembrane region" description="Helical" evidence="1">
    <location>
        <begin position="180"/>
        <end position="198"/>
    </location>
</feature>
<dbReference type="NCBIfam" id="TIGR00229">
    <property type="entry name" value="sensory_box"/>
    <property type="match status" value="1"/>
</dbReference>
<gene>
    <name evidence="3" type="ORF">QR721_13200</name>
</gene>
<organism evidence="3 4">
    <name type="scientific">Aciduricibacillus chroicocephali</name>
    <dbReference type="NCBI Taxonomy" id="3054939"/>
    <lineage>
        <taxon>Bacteria</taxon>
        <taxon>Bacillati</taxon>
        <taxon>Bacillota</taxon>
        <taxon>Bacilli</taxon>
        <taxon>Bacillales</taxon>
        <taxon>Bacillaceae</taxon>
        <taxon>Aciduricibacillus</taxon>
    </lineage>
</organism>
<feature type="transmembrane region" description="Helical" evidence="1">
    <location>
        <begin position="147"/>
        <end position="168"/>
    </location>
</feature>
<dbReference type="RefSeq" id="WP_348027754.1">
    <property type="nucleotide sequence ID" value="NZ_CP129113.1"/>
</dbReference>
<reference evidence="3" key="1">
    <citation type="submission" date="2023-06" db="EMBL/GenBank/DDBJ databases">
        <title>A Treasure from Seagulls: Isolation and Description of Aciduricobacillus qingdaonensis gen. nov., sp. nov., a Rare Obligately Uric Acid-utilizing Member in the Family Bacillaceae.</title>
        <authorList>
            <person name="Liu W."/>
            <person name="Wang B."/>
        </authorList>
    </citation>
    <scope>NUCLEOTIDE SEQUENCE</scope>
    <source>
        <strain evidence="3">44XB</strain>
    </source>
</reference>
<protein>
    <submittedName>
        <fullName evidence="3">Histidine kinase N-terminal 7TM domain-containing protein</fullName>
    </submittedName>
</protein>
<keyword evidence="3" id="KW-0418">Kinase</keyword>
<dbReference type="PROSITE" id="PS50887">
    <property type="entry name" value="GGDEF"/>
    <property type="match status" value="1"/>
</dbReference>
<evidence type="ECO:0000313" key="3">
    <source>
        <dbReference type="EMBL" id="WLV24580.1"/>
    </source>
</evidence>
<evidence type="ECO:0000259" key="2">
    <source>
        <dbReference type="PROSITE" id="PS50887"/>
    </source>
</evidence>
<proteinExistence type="predicted"/>
<dbReference type="Gene3D" id="3.30.450.20">
    <property type="entry name" value="PAS domain"/>
    <property type="match status" value="1"/>
</dbReference>
<name>A0ABY9KV61_9BACI</name>
<dbReference type="InterPro" id="IPR031621">
    <property type="entry name" value="HisKA_7TM"/>
</dbReference>
<keyword evidence="1" id="KW-0472">Membrane</keyword>
<keyword evidence="3" id="KW-0808">Transferase</keyword>
<feature type="transmembrane region" description="Helical" evidence="1">
    <location>
        <begin position="100"/>
        <end position="121"/>
    </location>
</feature>
<dbReference type="InterPro" id="IPR050469">
    <property type="entry name" value="Diguanylate_Cyclase"/>
</dbReference>
<dbReference type="PANTHER" id="PTHR45138:SF9">
    <property type="entry name" value="DIGUANYLATE CYCLASE DGCM-RELATED"/>
    <property type="match status" value="1"/>
</dbReference>
<feature type="transmembrane region" description="Helical" evidence="1">
    <location>
        <begin position="6"/>
        <end position="28"/>
    </location>
</feature>
<feature type="domain" description="GGDEF" evidence="2">
    <location>
        <begin position="378"/>
        <end position="511"/>
    </location>
</feature>
<feature type="transmembrane region" description="Helical" evidence="1">
    <location>
        <begin position="67"/>
        <end position="88"/>
    </location>
</feature>
<dbReference type="GO" id="GO:0016301">
    <property type="term" value="F:kinase activity"/>
    <property type="evidence" value="ECO:0007669"/>
    <property type="project" value="UniProtKB-KW"/>
</dbReference>
<keyword evidence="4" id="KW-1185">Reference proteome</keyword>
<dbReference type="Pfam" id="PF16927">
    <property type="entry name" value="HisKA_7TM"/>
    <property type="match status" value="1"/>
</dbReference>
<dbReference type="InterPro" id="IPR035965">
    <property type="entry name" value="PAS-like_dom_sf"/>
</dbReference>
<dbReference type="InterPro" id="IPR029787">
    <property type="entry name" value="Nucleotide_cyclase"/>
</dbReference>
<dbReference type="CDD" id="cd00130">
    <property type="entry name" value="PAS"/>
    <property type="match status" value="1"/>
</dbReference>
<keyword evidence="1" id="KW-0812">Transmembrane</keyword>
<dbReference type="InterPro" id="IPR000014">
    <property type="entry name" value="PAS"/>
</dbReference>
<keyword evidence="1" id="KW-1133">Transmembrane helix</keyword>
<feature type="transmembrane region" description="Helical" evidence="1">
    <location>
        <begin position="35"/>
        <end position="55"/>
    </location>
</feature>
<dbReference type="SMART" id="SM00267">
    <property type="entry name" value="GGDEF"/>
    <property type="match status" value="1"/>
</dbReference>
<accession>A0ABY9KV61</accession>